<sequence>VRRKERWSKLIFREDTEEYLKQEQVQVSPVQRPNEFSVSPSSDTKTTTQVIEFTEKELNNEDIKIPGSSECVEEHTKNVSPPVDSGSVDKCTSLQISLRVYGSDAKSMRSEYEINMNYNANCNFHIWPKSDPVHIGS</sequence>
<accession>A0A0B6Y5A2</accession>
<protein>
    <submittedName>
        <fullName evidence="2">Uncharacterized protein</fullName>
    </submittedName>
</protein>
<evidence type="ECO:0000313" key="2">
    <source>
        <dbReference type="EMBL" id="CEK51001.1"/>
    </source>
</evidence>
<proteinExistence type="predicted"/>
<feature type="non-terminal residue" evidence="2">
    <location>
        <position position="137"/>
    </location>
</feature>
<feature type="region of interest" description="Disordered" evidence="1">
    <location>
        <begin position="24"/>
        <end position="47"/>
    </location>
</feature>
<dbReference type="EMBL" id="HACG01004136">
    <property type="protein sequence ID" value="CEK51001.1"/>
    <property type="molecule type" value="Transcribed_RNA"/>
</dbReference>
<dbReference type="AlphaFoldDB" id="A0A0B6Y5A2"/>
<name>A0A0B6Y5A2_9EUPU</name>
<organism evidence="2">
    <name type="scientific">Arion vulgaris</name>
    <dbReference type="NCBI Taxonomy" id="1028688"/>
    <lineage>
        <taxon>Eukaryota</taxon>
        <taxon>Metazoa</taxon>
        <taxon>Spiralia</taxon>
        <taxon>Lophotrochozoa</taxon>
        <taxon>Mollusca</taxon>
        <taxon>Gastropoda</taxon>
        <taxon>Heterobranchia</taxon>
        <taxon>Euthyneura</taxon>
        <taxon>Panpulmonata</taxon>
        <taxon>Eupulmonata</taxon>
        <taxon>Stylommatophora</taxon>
        <taxon>Helicina</taxon>
        <taxon>Arionoidea</taxon>
        <taxon>Arionidae</taxon>
        <taxon>Arion</taxon>
    </lineage>
</organism>
<reference evidence="2" key="1">
    <citation type="submission" date="2014-12" db="EMBL/GenBank/DDBJ databases">
        <title>Insight into the proteome of Arion vulgaris.</title>
        <authorList>
            <person name="Aradska J."/>
            <person name="Bulat T."/>
            <person name="Smidak R."/>
            <person name="Sarate P."/>
            <person name="Gangsoo J."/>
            <person name="Sialana F."/>
            <person name="Bilban M."/>
            <person name="Lubec G."/>
        </authorList>
    </citation>
    <scope>NUCLEOTIDE SEQUENCE</scope>
    <source>
        <tissue evidence="2">Skin</tissue>
    </source>
</reference>
<gene>
    <name evidence="2" type="primary">ORF12211</name>
</gene>
<evidence type="ECO:0000256" key="1">
    <source>
        <dbReference type="SAM" id="MobiDB-lite"/>
    </source>
</evidence>
<feature type="non-terminal residue" evidence="2">
    <location>
        <position position="1"/>
    </location>
</feature>